<sequence length="453" mass="52495">MSNPTSILGTQRNIYLSKSYEAIEVWRFRKDMHIVVRVPETLKATSGLLEVGDVIKSFTRRSMSRTRTGSESSMDDDDDDDDMTDQSDDTWWTKLFEEATSDDAIEVEVVVEDFPSWREKCINIFNLKHAPDALKDSLAVGTEDAWKRYFHYRILRDFESTKLTEEADACFGGNKELLEDWRYAMKTKIGDLMEEKCEWQWTPYFSDCDMVWEDSDDLRSAEYLGHVWSPFPIPRCIALKHNYHCRVRWSTVDFYVTWEYKLINFECANEEIKRCSYEELCSNSFEDEKLRADVIRTSNLNEHTLGKMRRHLYGSSSDTSKSLTCSDKNLLLLLFGSMGTTDSKLEDDPMRGGLGYVWRPRFGDGEKERKKLFDAKVPLNDDPNSSGSGSGSFPESFDDYFPEGCSWLYHRVLEVSKTLGPCTMHYREPTIRDAPGYESSSEYGECGDGDEYW</sequence>
<proteinExistence type="predicted"/>
<accession>A0A7S3Q2R6</accession>
<name>A0A7S3Q2R6_9STRA</name>
<evidence type="ECO:0000313" key="2">
    <source>
        <dbReference type="EMBL" id="CAE0463485.1"/>
    </source>
</evidence>
<protein>
    <submittedName>
        <fullName evidence="2">Uncharacterized protein</fullName>
    </submittedName>
</protein>
<dbReference type="EMBL" id="HBIO01010741">
    <property type="protein sequence ID" value="CAE0463485.1"/>
    <property type="molecule type" value="Transcribed_RNA"/>
</dbReference>
<organism evidence="2">
    <name type="scientific">Chaetoceros debilis</name>
    <dbReference type="NCBI Taxonomy" id="122233"/>
    <lineage>
        <taxon>Eukaryota</taxon>
        <taxon>Sar</taxon>
        <taxon>Stramenopiles</taxon>
        <taxon>Ochrophyta</taxon>
        <taxon>Bacillariophyta</taxon>
        <taxon>Coscinodiscophyceae</taxon>
        <taxon>Chaetocerotophycidae</taxon>
        <taxon>Chaetocerotales</taxon>
        <taxon>Chaetocerotaceae</taxon>
        <taxon>Chaetoceros</taxon>
    </lineage>
</organism>
<feature type="region of interest" description="Disordered" evidence="1">
    <location>
        <begin position="431"/>
        <end position="453"/>
    </location>
</feature>
<feature type="compositionally biased region" description="Acidic residues" evidence="1">
    <location>
        <begin position="73"/>
        <end position="85"/>
    </location>
</feature>
<gene>
    <name evidence="2" type="ORF">CDEB00056_LOCUS8326</name>
</gene>
<evidence type="ECO:0000256" key="1">
    <source>
        <dbReference type="SAM" id="MobiDB-lite"/>
    </source>
</evidence>
<dbReference type="AlphaFoldDB" id="A0A7S3Q2R6"/>
<reference evidence="2" key="1">
    <citation type="submission" date="2021-01" db="EMBL/GenBank/DDBJ databases">
        <authorList>
            <person name="Corre E."/>
            <person name="Pelletier E."/>
            <person name="Niang G."/>
            <person name="Scheremetjew M."/>
            <person name="Finn R."/>
            <person name="Kale V."/>
            <person name="Holt S."/>
            <person name="Cochrane G."/>
            <person name="Meng A."/>
            <person name="Brown T."/>
            <person name="Cohen L."/>
        </authorList>
    </citation>
    <scope>NUCLEOTIDE SEQUENCE</scope>
    <source>
        <strain evidence="2">MM31A-1</strain>
    </source>
</reference>
<feature type="region of interest" description="Disordered" evidence="1">
    <location>
        <begin position="65"/>
        <end position="85"/>
    </location>
</feature>